<protein>
    <submittedName>
        <fullName evidence="2">Uncharacterized protein</fullName>
    </submittedName>
</protein>
<keyword evidence="3" id="KW-1185">Reference proteome</keyword>
<gene>
    <name evidence="2" type="ORF">PSDVSF_22410</name>
</gene>
<evidence type="ECO:0000313" key="2">
    <source>
        <dbReference type="EMBL" id="BCS88999.1"/>
    </source>
</evidence>
<evidence type="ECO:0000313" key="3">
    <source>
        <dbReference type="Proteomes" id="UP001053296"/>
    </source>
</evidence>
<dbReference type="EMBL" id="AP024485">
    <property type="protein sequence ID" value="BCS88999.1"/>
    <property type="molecule type" value="Genomic_DNA"/>
</dbReference>
<sequence>MIWIGRKRYSDNHYAAKIAEIRRNVQQSTWNMVLVAGISVLMLIMADASSIYFM</sequence>
<evidence type="ECO:0000256" key="1">
    <source>
        <dbReference type="SAM" id="Phobius"/>
    </source>
</evidence>
<proteinExistence type="predicted"/>
<keyword evidence="1" id="KW-0812">Transmembrane</keyword>
<organism evidence="2 3">
    <name type="scientific">Pseudodesulfovibrio sediminis</name>
    <dbReference type="NCBI Taxonomy" id="2810563"/>
    <lineage>
        <taxon>Bacteria</taxon>
        <taxon>Pseudomonadati</taxon>
        <taxon>Thermodesulfobacteriota</taxon>
        <taxon>Desulfovibrionia</taxon>
        <taxon>Desulfovibrionales</taxon>
        <taxon>Desulfovibrionaceae</taxon>
    </lineage>
</organism>
<dbReference type="Proteomes" id="UP001053296">
    <property type="component" value="Chromosome"/>
</dbReference>
<name>A0ABN6EUQ7_9BACT</name>
<keyword evidence="1" id="KW-1133">Transmembrane helix</keyword>
<feature type="transmembrane region" description="Helical" evidence="1">
    <location>
        <begin position="32"/>
        <end position="53"/>
    </location>
</feature>
<keyword evidence="1" id="KW-0472">Membrane</keyword>
<dbReference type="RefSeq" id="WP_229590990.1">
    <property type="nucleotide sequence ID" value="NZ_AP024485.1"/>
</dbReference>
<reference evidence="2" key="1">
    <citation type="journal article" date="2022" name="Arch. Microbiol.">
        <title>Pseudodesulfovibrio sediminis sp. nov., a mesophilic and neutrophilic sulfate-reducing bacterium isolated from sediment of a brackish lake.</title>
        <authorList>
            <person name="Takahashi A."/>
            <person name="Kojima H."/>
            <person name="Watanabe M."/>
            <person name="Fukui M."/>
        </authorList>
    </citation>
    <scope>NUCLEOTIDE SEQUENCE</scope>
    <source>
        <strain evidence="2">SF6</strain>
    </source>
</reference>
<accession>A0ABN6EUQ7</accession>